<dbReference type="Gene3D" id="3.40.50.720">
    <property type="entry name" value="NAD(P)-binding Rossmann-like Domain"/>
    <property type="match status" value="1"/>
</dbReference>
<feature type="domain" description="Enoyl reductase (ER)" evidence="1">
    <location>
        <begin position="10"/>
        <end position="332"/>
    </location>
</feature>
<dbReference type="InterPro" id="IPR020843">
    <property type="entry name" value="ER"/>
</dbReference>
<dbReference type="SUPFAM" id="SSF51735">
    <property type="entry name" value="NAD(P)-binding Rossmann-fold domains"/>
    <property type="match status" value="1"/>
</dbReference>
<dbReference type="Pfam" id="PF08240">
    <property type="entry name" value="ADH_N"/>
    <property type="match status" value="1"/>
</dbReference>
<dbReference type="Pfam" id="PF00107">
    <property type="entry name" value="ADH_zinc_N"/>
    <property type="match status" value="1"/>
</dbReference>
<dbReference type="InterPro" id="IPR013154">
    <property type="entry name" value="ADH-like_N"/>
</dbReference>
<dbReference type="InterPro" id="IPR011032">
    <property type="entry name" value="GroES-like_sf"/>
</dbReference>
<accession>A0ABN1C8D1</accession>
<evidence type="ECO:0000313" key="3">
    <source>
        <dbReference type="Proteomes" id="UP001501706"/>
    </source>
</evidence>
<name>A0ABN1C8D1_9BURK</name>
<reference evidence="2 3" key="1">
    <citation type="journal article" date="2019" name="Int. J. Syst. Evol. Microbiol.">
        <title>The Global Catalogue of Microorganisms (GCM) 10K type strain sequencing project: providing services to taxonomists for standard genome sequencing and annotation.</title>
        <authorList>
            <consortium name="The Broad Institute Genomics Platform"/>
            <consortium name="The Broad Institute Genome Sequencing Center for Infectious Disease"/>
            <person name="Wu L."/>
            <person name="Ma J."/>
        </authorList>
    </citation>
    <scope>NUCLEOTIDE SEQUENCE [LARGE SCALE GENOMIC DNA]</scope>
    <source>
        <strain evidence="2 3">JCM 14330</strain>
    </source>
</reference>
<evidence type="ECO:0000259" key="1">
    <source>
        <dbReference type="SMART" id="SM00829"/>
    </source>
</evidence>
<dbReference type="PANTHER" id="PTHR45033:SF2">
    <property type="entry name" value="ZINC-TYPE ALCOHOL DEHYDROGENASE-LIKE PROTEIN C1773.06C"/>
    <property type="match status" value="1"/>
</dbReference>
<dbReference type="InterPro" id="IPR013149">
    <property type="entry name" value="ADH-like_C"/>
</dbReference>
<gene>
    <name evidence="2" type="ORF">GCM10009097_34170</name>
</gene>
<evidence type="ECO:0000313" key="2">
    <source>
        <dbReference type="EMBL" id="GAA0513921.1"/>
    </source>
</evidence>
<keyword evidence="3" id="KW-1185">Reference proteome</keyword>
<dbReference type="InterPro" id="IPR036291">
    <property type="entry name" value="NAD(P)-bd_dom_sf"/>
</dbReference>
<dbReference type="EMBL" id="BAAAEN010000013">
    <property type="protein sequence ID" value="GAA0513921.1"/>
    <property type="molecule type" value="Genomic_DNA"/>
</dbReference>
<dbReference type="SMART" id="SM00829">
    <property type="entry name" value="PKS_ER"/>
    <property type="match status" value="1"/>
</dbReference>
<dbReference type="RefSeq" id="WP_343927910.1">
    <property type="nucleotide sequence ID" value="NZ_BAAAEN010000013.1"/>
</dbReference>
<organism evidence="2 3">
    <name type="scientific">Pigmentiphaga daeguensis</name>
    <dbReference type="NCBI Taxonomy" id="414049"/>
    <lineage>
        <taxon>Bacteria</taxon>
        <taxon>Pseudomonadati</taxon>
        <taxon>Pseudomonadota</taxon>
        <taxon>Betaproteobacteria</taxon>
        <taxon>Burkholderiales</taxon>
        <taxon>Alcaligenaceae</taxon>
        <taxon>Pigmentiphaga</taxon>
    </lineage>
</organism>
<dbReference type="Proteomes" id="UP001501706">
    <property type="component" value="Unassembled WGS sequence"/>
</dbReference>
<dbReference type="Gene3D" id="3.90.180.10">
    <property type="entry name" value="Medium-chain alcohol dehydrogenases, catalytic domain"/>
    <property type="match status" value="1"/>
</dbReference>
<dbReference type="InterPro" id="IPR052711">
    <property type="entry name" value="Zinc_ADH-like"/>
</dbReference>
<dbReference type="PANTHER" id="PTHR45033">
    <property type="match status" value="1"/>
</dbReference>
<dbReference type="CDD" id="cd08276">
    <property type="entry name" value="MDR7"/>
    <property type="match status" value="1"/>
</dbReference>
<proteinExistence type="predicted"/>
<sequence length="343" mass="36409">MKAVVLGAPGGLDHLQFIDLPDPGSPAAGEIRVRLHASSLNYHDYLVALRTDERYFGRIPMADGAGVVEEVGPGVEEFAEGDHVVSTFFPHWLDGEARVGNFSTVPGDGVDGYAREAIVRPATWFTHAPRHLDHAESATLTTAGLTAWRALVGDGRLKAGDTVLALGTGGVSIFALQLAKAMGASVIITSSSDEKLARARALGADHVINYRDDPQWGDTVRKLTGGGVDHVIEVGGPGTLAQSIKAVRVAGHISLIGVLTGGSGEIPTAALMAKQARLQGLIVGSRRQQQEMVRALEAIGLHPVIDRRFPLEKIADAFRHEAAHAHFGKICLEFQAQDTKEPA</sequence>
<protein>
    <submittedName>
        <fullName evidence="2">NAD(P)-dependent alcohol dehydrogenase</fullName>
    </submittedName>
</protein>
<dbReference type="SUPFAM" id="SSF50129">
    <property type="entry name" value="GroES-like"/>
    <property type="match status" value="1"/>
</dbReference>
<comment type="caution">
    <text evidence="2">The sequence shown here is derived from an EMBL/GenBank/DDBJ whole genome shotgun (WGS) entry which is preliminary data.</text>
</comment>